<dbReference type="SMART" id="SM00065">
    <property type="entry name" value="GAF"/>
    <property type="match status" value="1"/>
</dbReference>
<keyword evidence="7" id="KW-1185">Reference proteome</keyword>
<keyword evidence="1" id="KW-0808">Transferase</keyword>
<evidence type="ECO:0000256" key="4">
    <source>
        <dbReference type="ARBA" id="ARBA00023163"/>
    </source>
</evidence>
<dbReference type="InterPro" id="IPR003018">
    <property type="entry name" value="GAF"/>
</dbReference>
<dbReference type="InterPro" id="IPR036388">
    <property type="entry name" value="WH-like_DNA-bd_sf"/>
</dbReference>
<dbReference type="Proteomes" id="UP001500804">
    <property type="component" value="Unassembled WGS sequence"/>
</dbReference>
<feature type="domain" description="ANTAR" evidence="5">
    <location>
        <begin position="166"/>
        <end position="227"/>
    </location>
</feature>
<gene>
    <name evidence="6" type="ORF">GCM10023320_51680</name>
</gene>
<dbReference type="EMBL" id="BAABJO010000021">
    <property type="protein sequence ID" value="GAA5130136.1"/>
    <property type="molecule type" value="Genomic_DNA"/>
</dbReference>
<dbReference type="RefSeq" id="WP_345607923.1">
    <property type="nucleotide sequence ID" value="NZ_BAABJO010000021.1"/>
</dbReference>
<dbReference type="PROSITE" id="PS50921">
    <property type="entry name" value="ANTAR"/>
    <property type="match status" value="1"/>
</dbReference>
<dbReference type="InterPro" id="IPR029016">
    <property type="entry name" value="GAF-like_dom_sf"/>
</dbReference>
<evidence type="ECO:0000256" key="2">
    <source>
        <dbReference type="ARBA" id="ARBA00022777"/>
    </source>
</evidence>
<protein>
    <submittedName>
        <fullName evidence="6">GAF and ANTAR domain-containing protein</fullName>
    </submittedName>
</protein>
<sequence length="233" mass="25261">MVNIDPEKLAASLRRLGHADDRDISAALNEAVAACVQLFAVSGSGLMIADQQNALRYAAASDGPGRVLEDVQSRTGQGPCVDTFVNGEIVTTDDLATETRWPASRDTIIEHGVRSVLGVPVHLGAVTVGSLDVYMDRPHHWDASERAALVRYGEVLETTLNAALTARHTSELVDQLQYALDYRVVIERAVGYLMAAHRADAVTAFDLLRRAARNQRRKVAEVAQHLLDTGSLP</sequence>
<evidence type="ECO:0000256" key="3">
    <source>
        <dbReference type="ARBA" id="ARBA00023015"/>
    </source>
</evidence>
<evidence type="ECO:0000313" key="6">
    <source>
        <dbReference type="EMBL" id="GAA5130136.1"/>
    </source>
</evidence>
<dbReference type="Gene3D" id="3.30.450.40">
    <property type="match status" value="1"/>
</dbReference>
<organism evidence="6 7">
    <name type="scientific">Pseudonocardia adelaidensis</name>
    <dbReference type="NCBI Taxonomy" id="648754"/>
    <lineage>
        <taxon>Bacteria</taxon>
        <taxon>Bacillati</taxon>
        <taxon>Actinomycetota</taxon>
        <taxon>Actinomycetes</taxon>
        <taxon>Pseudonocardiales</taxon>
        <taxon>Pseudonocardiaceae</taxon>
        <taxon>Pseudonocardia</taxon>
    </lineage>
</organism>
<dbReference type="SMART" id="SM01012">
    <property type="entry name" value="ANTAR"/>
    <property type="match status" value="1"/>
</dbReference>
<proteinExistence type="predicted"/>
<evidence type="ECO:0000256" key="1">
    <source>
        <dbReference type="ARBA" id="ARBA00022679"/>
    </source>
</evidence>
<dbReference type="Gene3D" id="1.10.10.10">
    <property type="entry name" value="Winged helix-like DNA-binding domain superfamily/Winged helix DNA-binding domain"/>
    <property type="match status" value="1"/>
</dbReference>
<dbReference type="SUPFAM" id="SSF55781">
    <property type="entry name" value="GAF domain-like"/>
    <property type="match status" value="1"/>
</dbReference>
<dbReference type="PIRSF" id="PIRSF036625">
    <property type="entry name" value="GAF_ANTAR"/>
    <property type="match status" value="1"/>
</dbReference>
<dbReference type="Pfam" id="PF03861">
    <property type="entry name" value="ANTAR"/>
    <property type="match status" value="1"/>
</dbReference>
<dbReference type="InterPro" id="IPR011006">
    <property type="entry name" value="CheY-like_superfamily"/>
</dbReference>
<dbReference type="InterPro" id="IPR012074">
    <property type="entry name" value="GAF_ANTAR"/>
</dbReference>
<dbReference type="Pfam" id="PF01590">
    <property type="entry name" value="GAF"/>
    <property type="match status" value="1"/>
</dbReference>
<comment type="caution">
    <text evidence="6">The sequence shown here is derived from an EMBL/GenBank/DDBJ whole genome shotgun (WGS) entry which is preliminary data.</text>
</comment>
<name>A0ABP9NQI7_9PSEU</name>
<accession>A0ABP9NQI7</accession>
<keyword evidence="2" id="KW-0418">Kinase</keyword>
<evidence type="ECO:0000259" key="5">
    <source>
        <dbReference type="PROSITE" id="PS50921"/>
    </source>
</evidence>
<keyword evidence="4" id="KW-0804">Transcription</keyword>
<keyword evidence="3" id="KW-0805">Transcription regulation</keyword>
<dbReference type="SUPFAM" id="SSF52172">
    <property type="entry name" value="CheY-like"/>
    <property type="match status" value="1"/>
</dbReference>
<evidence type="ECO:0000313" key="7">
    <source>
        <dbReference type="Proteomes" id="UP001500804"/>
    </source>
</evidence>
<dbReference type="InterPro" id="IPR005561">
    <property type="entry name" value="ANTAR"/>
</dbReference>
<reference evidence="7" key="1">
    <citation type="journal article" date="2019" name="Int. J. Syst. Evol. Microbiol.">
        <title>The Global Catalogue of Microorganisms (GCM) 10K type strain sequencing project: providing services to taxonomists for standard genome sequencing and annotation.</title>
        <authorList>
            <consortium name="The Broad Institute Genomics Platform"/>
            <consortium name="The Broad Institute Genome Sequencing Center for Infectious Disease"/>
            <person name="Wu L."/>
            <person name="Ma J."/>
        </authorList>
    </citation>
    <scope>NUCLEOTIDE SEQUENCE [LARGE SCALE GENOMIC DNA]</scope>
    <source>
        <strain evidence="7">JCM 18302</strain>
    </source>
</reference>